<dbReference type="EMBL" id="SADV01000021">
    <property type="protein sequence ID" value="TQR29009.1"/>
    <property type="molecule type" value="Genomic_DNA"/>
</dbReference>
<protein>
    <recommendedName>
        <fullName evidence="1">YvlB/LiaX N-terminal domain-containing protein</fullName>
    </recommendedName>
</protein>
<dbReference type="Proteomes" id="UP000317944">
    <property type="component" value="Unassembled WGS sequence"/>
</dbReference>
<feature type="domain" description="YvlB/LiaX N-terminal" evidence="1">
    <location>
        <begin position="44"/>
        <end position="74"/>
    </location>
</feature>
<name>A0A544UA28_LYSSH</name>
<organism evidence="2 3">
    <name type="scientific">Lysinibacillus sphaericus</name>
    <name type="common">Bacillus sphaericus</name>
    <dbReference type="NCBI Taxonomy" id="1421"/>
    <lineage>
        <taxon>Bacteria</taxon>
        <taxon>Bacillati</taxon>
        <taxon>Bacillota</taxon>
        <taxon>Bacilli</taxon>
        <taxon>Bacillales</taxon>
        <taxon>Bacillaceae</taxon>
        <taxon>Lysinibacillus</taxon>
    </lineage>
</organism>
<dbReference type="InterPro" id="IPR053959">
    <property type="entry name" value="YvlB/LiaX_N"/>
</dbReference>
<reference evidence="2 3" key="1">
    <citation type="submission" date="2018-03" db="EMBL/GenBank/DDBJ databases">
        <title>Aerobic endospore-forming bacteria genome sequencing and assembly.</title>
        <authorList>
            <person name="Cavalcante D.A."/>
            <person name="Driks A."/>
            <person name="Putonti C."/>
            <person name="De-Souza M.T."/>
        </authorList>
    </citation>
    <scope>NUCLEOTIDE SEQUENCE [LARGE SCALE GENOMIC DNA]</scope>
    <source>
        <strain evidence="2 3">SDF0037</strain>
    </source>
</reference>
<evidence type="ECO:0000313" key="2">
    <source>
        <dbReference type="EMBL" id="TQR29009.1"/>
    </source>
</evidence>
<comment type="caution">
    <text evidence="2">The sequence shown here is derived from an EMBL/GenBank/DDBJ whole genome shotgun (WGS) entry which is preliminary data.</text>
</comment>
<proteinExistence type="predicted"/>
<gene>
    <name evidence="2" type="ORF">C7Y47_19155</name>
</gene>
<dbReference type="AlphaFoldDB" id="A0A544UA28"/>
<sequence length="77" mass="8990">MINLALAQRKVSTSKKLFSYPTVRTKLDTLIKKIELNSNTEDLEFVNMIKNLVIDERLSLETAKMIIDKYKSERNDE</sequence>
<evidence type="ECO:0000313" key="3">
    <source>
        <dbReference type="Proteomes" id="UP000317944"/>
    </source>
</evidence>
<evidence type="ECO:0000259" key="1">
    <source>
        <dbReference type="Pfam" id="PF22746"/>
    </source>
</evidence>
<accession>A0A544UA28</accession>
<dbReference type="OrthoDB" id="9797643at2"/>
<dbReference type="Pfam" id="PF22746">
    <property type="entry name" value="SHOCT-like_DUF2089-C"/>
    <property type="match status" value="1"/>
</dbReference>